<reference evidence="1" key="1">
    <citation type="submission" date="2020-10" db="EMBL/GenBank/DDBJ databases">
        <authorList>
            <person name="Han B."/>
            <person name="Lu T."/>
            <person name="Zhao Q."/>
            <person name="Huang X."/>
            <person name="Zhao Y."/>
        </authorList>
    </citation>
    <scope>NUCLEOTIDE SEQUENCE</scope>
</reference>
<organism evidence="1 2">
    <name type="scientific">Miscanthus lutarioriparius</name>
    <dbReference type="NCBI Taxonomy" id="422564"/>
    <lineage>
        <taxon>Eukaryota</taxon>
        <taxon>Viridiplantae</taxon>
        <taxon>Streptophyta</taxon>
        <taxon>Embryophyta</taxon>
        <taxon>Tracheophyta</taxon>
        <taxon>Spermatophyta</taxon>
        <taxon>Magnoliopsida</taxon>
        <taxon>Liliopsida</taxon>
        <taxon>Poales</taxon>
        <taxon>Poaceae</taxon>
        <taxon>PACMAD clade</taxon>
        <taxon>Panicoideae</taxon>
        <taxon>Andropogonodae</taxon>
        <taxon>Andropogoneae</taxon>
        <taxon>Saccharinae</taxon>
        <taxon>Miscanthus</taxon>
    </lineage>
</organism>
<accession>A0A811PSQ6</accession>
<dbReference type="Proteomes" id="UP000604825">
    <property type="component" value="Unassembled WGS sequence"/>
</dbReference>
<sequence length="169" mass="19759">MFREVTAVDEVTVIKDRTTNVSRGHEVNLWDITSCSRTWSAKSLRANSLVYSLDLGSLLEPSCARMTIVKLWAAQIIFRYDNISHQMEYDCMSWQYLKISKDMELLERETDLCRECGQGVDIFRAKSIQGHFIIQVVLQALGINYKPWNVLFSYLFVKWNFDCQVWSKI</sequence>
<proteinExistence type="predicted"/>
<gene>
    <name evidence="1" type="ORF">NCGR_LOCUS31813</name>
</gene>
<dbReference type="EMBL" id="CAJGYO010000007">
    <property type="protein sequence ID" value="CAD6247630.1"/>
    <property type="molecule type" value="Genomic_DNA"/>
</dbReference>
<evidence type="ECO:0000313" key="1">
    <source>
        <dbReference type="EMBL" id="CAD6247630.1"/>
    </source>
</evidence>
<keyword evidence="2" id="KW-1185">Reference proteome</keyword>
<dbReference type="AlphaFoldDB" id="A0A811PSQ6"/>
<comment type="caution">
    <text evidence="1">The sequence shown here is derived from an EMBL/GenBank/DDBJ whole genome shotgun (WGS) entry which is preliminary data.</text>
</comment>
<evidence type="ECO:0000313" key="2">
    <source>
        <dbReference type="Proteomes" id="UP000604825"/>
    </source>
</evidence>
<protein>
    <submittedName>
        <fullName evidence="1">Uncharacterized protein</fullName>
    </submittedName>
</protein>
<name>A0A811PSQ6_9POAL</name>